<accession>A0A1W0W3F4</accession>
<keyword evidence="2" id="KW-1185">Reference proteome</keyword>
<reference evidence="1 2" key="1">
    <citation type="journal article" date="2009" name="Nature">
        <title>The Sorghum bicolor genome and the diversification of grasses.</title>
        <authorList>
            <person name="Paterson A.H."/>
            <person name="Bowers J.E."/>
            <person name="Bruggmann R."/>
            <person name="Dubchak I."/>
            <person name="Grimwood J."/>
            <person name="Gundlach H."/>
            <person name="Haberer G."/>
            <person name="Hellsten U."/>
            <person name="Mitros T."/>
            <person name="Poliakov A."/>
            <person name="Schmutz J."/>
            <person name="Spannagl M."/>
            <person name="Tang H."/>
            <person name="Wang X."/>
            <person name="Wicker T."/>
            <person name="Bharti A.K."/>
            <person name="Chapman J."/>
            <person name="Feltus F.A."/>
            <person name="Gowik U."/>
            <person name="Grigoriev I.V."/>
            <person name="Lyons E."/>
            <person name="Maher C.A."/>
            <person name="Martis M."/>
            <person name="Narechania A."/>
            <person name="Otillar R.P."/>
            <person name="Penning B.W."/>
            <person name="Salamov A.A."/>
            <person name="Wang Y."/>
            <person name="Zhang L."/>
            <person name="Carpita N.C."/>
            <person name="Freeling M."/>
            <person name="Gingle A.R."/>
            <person name="Hash C.T."/>
            <person name="Keller B."/>
            <person name="Klein P."/>
            <person name="Kresovich S."/>
            <person name="McCann M.C."/>
            <person name="Ming R."/>
            <person name="Peterson D.G."/>
            <person name="Mehboob-ur-Rahman"/>
            <person name="Ware D."/>
            <person name="Westhoff P."/>
            <person name="Mayer K.F."/>
            <person name="Messing J."/>
            <person name="Rokhsar D.S."/>
        </authorList>
    </citation>
    <scope>NUCLEOTIDE SEQUENCE [LARGE SCALE GENOMIC DNA]</scope>
    <source>
        <strain evidence="2">cv. BTx623</strain>
    </source>
</reference>
<dbReference type="Gramene" id="OQU88895">
    <property type="protein sequence ID" value="OQU88895"/>
    <property type="gene ID" value="SORBI_3002G117850"/>
</dbReference>
<reference evidence="2" key="3">
    <citation type="journal article" date="2018" name="Plant J.">
        <title>The Sorghum bicolor reference genome: improved assembly, gene annotations, a transcriptome atlas, and signatures of genome organization.</title>
        <authorList>
            <person name="McCormick R.F."/>
            <person name="Truong S.K."/>
            <person name="Sreedasyam A."/>
            <person name="Jenkins J."/>
            <person name="Shu S."/>
            <person name="Sims D."/>
            <person name="Kennedy M."/>
            <person name="Amirebrahimi M."/>
            <person name="Weers B.D."/>
            <person name="McKinley B."/>
            <person name="Mattison A."/>
            <person name="Morishige D.T."/>
            <person name="Grimwood J."/>
            <person name="Schmutz J."/>
            <person name="Mullet J.E."/>
        </authorList>
    </citation>
    <scope>NUCLEOTIDE SEQUENCE [LARGE SCALE GENOMIC DNA]</scope>
    <source>
        <strain evidence="2">cv. BTx623</strain>
    </source>
</reference>
<organism evidence="1 2">
    <name type="scientific">Sorghum bicolor</name>
    <name type="common">Sorghum</name>
    <name type="synonym">Sorghum vulgare</name>
    <dbReference type="NCBI Taxonomy" id="4558"/>
    <lineage>
        <taxon>Eukaryota</taxon>
        <taxon>Viridiplantae</taxon>
        <taxon>Streptophyta</taxon>
        <taxon>Embryophyta</taxon>
        <taxon>Tracheophyta</taxon>
        <taxon>Spermatophyta</taxon>
        <taxon>Magnoliopsida</taxon>
        <taxon>Liliopsida</taxon>
        <taxon>Poales</taxon>
        <taxon>Poaceae</taxon>
        <taxon>PACMAD clade</taxon>
        <taxon>Panicoideae</taxon>
        <taxon>Andropogonodae</taxon>
        <taxon>Andropogoneae</taxon>
        <taxon>Sorghinae</taxon>
        <taxon>Sorghum</taxon>
    </lineage>
</organism>
<dbReference type="InParanoid" id="A0A1W0W3F4"/>
<gene>
    <name evidence="1" type="ORF">SORBI_3002G117850</name>
</gene>
<evidence type="ECO:0000313" key="1">
    <source>
        <dbReference type="EMBL" id="OQU88896.1"/>
    </source>
</evidence>
<sequence length="136" mass="15595">MGMSCLLVHSFGQPRRILHRLLHFALCLSRTLVLNSEHHWSSFSIPVDLFPPHRLLSFSFPLPTRRLLKLRAPATRSCADSGPQSTPRRRFVPSRHAFVLVVFLHDSVGARIKIQGCILSNVNEHVQKFQKFNSFK</sequence>
<dbReference type="EMBL" id="CM000761">
    <property type="protein sequence ID" value="OQU88896.1"/>
    <property type="molecule type" value="Genomic_DNA"/>
</dbReference>
<dbReference type="Gramene" id="OQU88896">
    <property type="protein sequence ID" value="OQU88896"/>
    <property type="gene ID" value="SORBI_3002G117850"/>
</dbReference>
<dbReference type="AlphaFoldDB" id="A0A1W0W3F4"/>
<proteinExistence type="predicted"/>
<reference evidence="1" key="2">
    <citation type="submission" date="2017-02" db="EMBL/GenBank/DDBJ databases">
        <title>WGS assembly of Sorghum bicolor.</title>
        <authorList>
            <person name="Paterson A."/>
            <person name="Mullet J."/>
            <person name="Bowers J."/>
            <person name="Bruggmann R."/>
            <person name="Dubchak I."/>
            <person name="Grimwood J."/>
            <person name="Gundlach H."/>
            <person name="Haberer G."/>
            <person name="Hellsten U."/>
            <person name="Mitros T."/>
            <person name="Poliakov A."/>
            <person name="Schmutz J."/>
            <person name="Spannagl M."/>
            <person name="Tang H."/>
            <person name="Wang X."/>
            <person name="Wicker T."/>
            <person name="Bharti A."/>
            <person name="Chapman J."/>
            <person name="Feltus F."/>
            <person name="Gowik U."/>
            <person name="Grigoriev I."/>
            <person name="Lyons E."/>
            <person name="Maher C."/>
            <person name="Martis M."/>
            <person name="Narechania A."/>
            <person name="Otillar R."/>
            <person name="Penning B."/>
            <person name="Salamov A."/>
            <person name="Wang Y."/>
            <person name="Zhang L."/>
            <person name="Carpita N."/>
            <person name="Freeling M."/>
            <person name="Gingle A."/>
            <person name="Hash C."/>
            <person name="Keller B."/>
            <person name="Klein P."/>
            <person name="Kresovich S."/>
            <person name="Mccann M."/>
            <person name="Ming R."/>
            <person name="Peterson D."/>
            <person name="Rahman M."/>
            <person name="Ware D."/>
            <person name="Westhoff P."/>
            <person name="Mayer K."/>
            <person name="Messing J."/>
            <person name="Sims D."/>
            <person name="Jenkins J."/>
            <person name="Shu S."/>
            <person name="Rokhsar D."/>
        </authorList>
    </citation>
    <scope>NUCLEOTIDE SEQUENCE</scope>
</reference>
<dbReference type="EMBL" id="CM000761">
    <property type="protein sequence ID" value="OQU88895.1"/>
    <property type="molecule type" value="Genomic_DNA"/>
</dbReference>
<name>A0A1W0W3F4_SORBI</name>
<dbReference type="Proteomes" id="UP000000768">
    <property type="component" value="Chromosome 2"/>
</dbReference>
<protein>
    <submittedName>
        <fullName evidence="1">Uncharacterized protein</fullName>
    </submittedName>
</protein>
<evidence type="ECO:0000313" key="2">
    <source>
        <dbReference type="Proteomes" id="UP000000768"/>
    </source>
</evidence>